<reference evidence="1" key="1">
    <citation type="submission" date="2022-07" db="EMBL/GenBank/DDBJ databases">
        <title>Genome Sequence of Phlebia brevispora.</title>
        <authorList>
            <person name="Buettner E."/>
        </authorList>
    </citation>
    <scope>NUCLEOTIDE SEQUENCE</scope>
    <source>
        <strain evidence="1">MPL23</strain>
    </source>
</reference>
<organism evidence="1 2">
    <name type="scientific">Phlebia brevispora</name>
    <dbReference type="NCBI Taxonomy" id="194682"/>
    <lineage>
        <taxon>Eukaryota</taxon>
        <taxon>Fungi</taxon>
        <taxon>Dikarya</taxon>
        <taxon>Basidiomycota</taxon>
        <taxon>Agaricomycotina</taxon>
        <taxon>Agaricomycetes</taxon>
        <taxon>Polyporales</taxon>
        <taxon>Meruliaceae</taxon>
        <taxon>Phlebia</taxon>
    </lineage>
</organism>
<keyword evidence="2" id="KW-1185">Reference proteome</keyword>
<evidence type="ECO:0000313" key="1">
    <source>
        <dbReference type="EMBL" id="KAJ3548917.1"/>
    </source>
</evidence>
<evidence type="ECO:0000313" key="2">
    <source>
        <dbReference type="Proteomes" id="UP001148662"/>
    </source>
</evidence>
<protein>
    <submittedName>
        <fullName evidence="1">Uncharacterized protein</fullName>
    </submittedName>
</protein>
<sequence>MIHRQHPSIETTDDITPILSKLVDYFRGKRNAQPPLRLCNTLLIYAIHLSQPRSAKDEDQTSTSKYLLSRLIVSRQHIATLQHPTLRRLTLSSHLTNKNGTPSPADMVEHYSPRFYDYHREQPEVEQETARYSQRKTRFDIHRSMYSDELIMFLHKLTEHGTTNVQMFWRTRRLDDLEEAVSAGSEAEEVQDTANETPRAASSDNRDEAAVSEDTTSGGVQTAEEEMAGAVDSQVAECEPRAEIEPVVAEESISTEGETEIGSGEYDVQNSSTADSDLA</sequence>
<accession>A0ACC1SZ15</accession>
<name>A0ACC1SZ15_9APHY</name>
<gene>
    <name evidence="1" type="ORF">NM688_g5236</name>
</gene>
<comment type="caution">
    <text evidence="1">The sequence shown here is derived from an EMBL/GenBank/DDBJ whole genome shotgun (WGS) entry which is preliminary data.</text>
</comment>
<dbReference type="EMBL" id="JANHOG010000946">
    <property type="protein sequence ID" value="KAJ3548917.1"/>
    <property type="molecule type" value="Genomic_DNA"/>
</dbReference>
<proteinExistence type="predicted"/>
<dbReference type="Proteomes" id="UP001148662">
    <property type="component" value="Unassembled WGS sequence"/>
</dbReference>